<feature type="transmembrane region" description="Helical" evidence="1">
    <location>
        <begin position="253"/>
        <end position="274"/>
    </location>
</feature>
<dbReference type="OrthoDB" id="445083at2"/>
<dbReference type="RefSeq" id="WP_057836847.1">
    <property type="nucleotide sequence ID" value="NZ_LLXZ01000118.1"/>
</dbReference>
<name>A0A0R3LLY5_9BRAD</name>
<reference evidence="2 3" key="1">
    <citation type="submission" date="2014-03" db="EMBL/GenBank/DDBJ databases">
        <title>Bradyrhizobium valentinum sp. nov., isolated from effective nodules of Lupinus mariae-josephae, a lupine endemic of basic-lime soils in Eastern Spain.</title>
        <authorList>
            <person name="Duran D."/>
            <person name="Rey L."/>
            <person name="Navarro A."/>
            <person name="Busquets A."/>
            <person name="Imperial J."/>
            <person name="Ruiz-Argueso T."/>
        </authorList>
    </citation>
    <scope>NUCLEOTIDE SEQUENCE [LARGE SCALE GENOMIC DNA]</scope>
    <source>
        <strain evidence="2 3">PAC68</strain>
    </source>
</reference>
<evidence type="ECO:0000313" key="2">
    <source>
        <dbReference type="EMBL" id="KRR06214.1"/>
    </source>
</evidence>
<feature type="transmembrane region" description="Helical" evidence="1">
    <location>
        <begin position="286"/>
        <end position="305"/>
    </location>
</feature>
<comment type="caution">
    <text evidence="2">The sequence shown here is derived from an EMBL/GenBank/DDBJ whole genome shotgun (WGS) entry which is preliminary data.</text>
</comment>
<sequence length="433" mass="49167">MDAPAEVGPLVAPRQQRDRVIPLRKSDIIDGLAAEGRLDEADQEKFTQLARMLGAILHYEYSAELDQLRETYFYFDPEVDPREFGFAKDLSEPYRQLSEEFVRVLTDANFVEVSHEDITKAFAERARVRVKIKAPIEDYRDVRMFRRGSHIETIEIPAWFGLRKRPLEVKVYDDVVLMVATKPDDMSSDETRRALSSARRGGQKVRSGAVLFKYFRHIARADLKALFPNVRVVRSLLDHLMLGVPAILGGVPILIKLASTLTVLFLVAGFYLGLSGTMQDRDMEQALAALSGILALGAFLLRQWGNFHRQSLIHQKQVTDNVYYRNVNNNAGIFTYLIGEAEDQDWKEVLLAYYGLLIEAKPVTRYVLDARIEEILARVIGVSADFDVDHALSRLRQFDLVIETDGGLTAVPLVDALRRLDREWKGLLRTATT</sequence>
<dbReference type="STRING" id="280332.CQ12_11550"/>
<keyword evidence="1" id="KW-1133">Transmembrane helix</keyword>
<evidence type="ECO:0000313" key="3">
    <source>
        <dbReference type="Proteomes" id="UP000050863"/>
    </source>
</evidence>
<keyword evidence="1" id="KW-0472">Membrane</keyword>
<evidence type="ECO:0000256" key="1">
    <source>
        <dbReference type="SAM" id="Phobius"/>
    </source>
</evidence>
<dbReference type="Proteomes" id="UP000050863">
    <property type="component" value="Unassembled WGS sequence"/>
</dbReference>
<keyword evidence="3" id="KW-1185">Reference proteome</keyword>
<proteinExistence type="predicted"/>
<gene>
    <name evidence="2" type="ORF">CQ12_11550</name>
</gene>
<organism evidence="2 3">
    <name type="scientific">Bradyrhizobium jicamae</name>
    <dbReference type="NCBI Taxonomy" id="280332"/>
    <lineage>
        <taxon>Bacteria</taxon>
        <taxon>Pseudomonadati</taxon>
        <taxon>Pseudomonadota</taxon>
        <taxon>Alphaproteobacteria</taxon>
        <taxon>Hyphomicrobiales</taxon>
        <taxon>Nitrobacteraceae</taxon>
        <taxon>Bradyrhizobium</taxon>
    </lineage>
</organism>
<keyword evidence="1" id="KW-0812">Transmembrane</keyword>
<dbReference type="PANTHER" id="PTHR33645">
    <property type="entry name" value="AMINOPEPTIDASE (DUF3754)"/>
    <property type="match status" value="1"/>
</dbReference>
<dbReference type="EMBL" id="LLXZ01000118">
    <property type="protein sequence ID" value="KRR06214.1"/>
    <property type="molecule type" value="Genomic_DNA"/>
</dbReference>
<evidence type="ECO:0008006" key="4">
    <source>
        <dbReference type="Google" id="ProtNLM"/>
    </source>
</evidence>
<accession>A0A0R3LLY5</accession>
<dbReference type="PANTHER" id="PTHR33645:SF11">
    <property type="entry name" value="AMINOPEPTIDASE (DUF3754)"/>
    <property type="match status" value="1"/>
</dbReference>
<dbReference type="Pfam" id="PF12576">
    <property type="entry name" value="DUF3754"/>
    <property type="match status" value="1"/>
</dbReference>
<dbReference type="AlphaFoldDB" id="A0A0R3LLY5"/>
<protein>
    <recommendedName>
        <fullName evidence="4">DUF3754 domain-containing protein</fullName>
    </recommendedName>
</protein>
<dbReference type="InterPro" id="IPR022227">
    <property type="entry name" value="DUF3754"/>
</dbReference>